<evidence type="ECO:0008006" key="4">
    <source>
        <dbReference type="Google" id="ProtNLM"/>
    </source>
</evidence>
<comment type="caution">
    <text evidence="2">The sequence shown here is derived from an EMBL/GenBank/DDBJ whole genome shotgun (WGS) entry which is preliminary data.</text>
</comment>
<dbReference type="Proteomes" id="UP000813444">
    <property type="component" value="Unassembled WGS sequence"/>
</dbReference>
<feature type="compositionally biased region" description="Polar residues" evidence="1">
    <location>
        <begin position="989"/>
        <end position="999"/>
    </location>
</feature>
<feature type="compositionally biased region" description="Acidic residues" evidence="1">
    <location>
        <begin position="433"/>
        <end position="442"/>
    </location>
</feature>
<feature type="region of interest" description="Disordered" evidence="1">
    <location>
        <begin position="397"/>
        <end position="902"/>
    </location>
</feature>
<reference evidence="2" key="1">
    <citation type="journal article" date="2021" name="Nat. Commun.">
        <title>Genetic determinants of endophytism in the Arabidopsis root mycobiome.</title>
        <authorList>
            <person name="Mesny F."/>
            <person name="Miyauchi S."/>
            <person name="Thiergart T."/>
            <person name="Pickel B."/>
            <person name="Atanasova L."/>
            <person name="Karlsson M."/>
            <person name="Huettel B."/>
            <person name="Barry K.W."/>
            <person name="Haridas S."/>
            <person name="Chen C."/>
            <person name="Bauer D."/>
            <person name="Andreopoulos W."/>
            <person name="Pangilinan J."/>
            <person name="LaButti K."/>
            <person name="Riley R."/>
            <person name="Lipzen A."/>
            <person name="Clum A."/>
            <person name="Drula E."/>
            <person name="Henrissat B."/>
            <person name="Kohler A."/>
            <person name="Grigoriev I.V."/>
            <person name="Martin F.M."/>
            <person name="Hacquard S."/>
        </authorList>
    </citation>
    <scope>NUCLEOTIDE SEQUENCE</scope>
    <source>
        <strain evidence="2">MPI-CAGE-CH-0235</strain>
    </source>
</reference>
<feature type="compositionally biased region" description="Basic and acidic residues" evidence="1">
    <location>
        <begin position="490"/>
        <end position="509"/>
    </location>
</feature>
<organism evidence="2 3">
    <name type="scientific">Stachybotrys elegans</name>
    <dbReference type="NCBI Taxonomy" id="80388"/>
    <lineage>
        <taxon>Eukaryota</taxon>
        <taxon>Fungi</taxon>
        <taxon>Dikarya</taxon>
        <taxon>Ascomycota</taxon>
        <taxon>Pezizomycotina</taxon>
        <taxon>Sordariomycetes</taxon>
        <taxon>Hypocreomycetidae</taxon>
        <taxon>Hypocreales</taxon>
        <taxon>Stachybotryaceae</taxon>
        <taxon>Stachybotrys</taxon>
    </lineage>
</organism>
<dbReference type="OrthoDB" id="3941926at2759"/>
<feature type="compositionally biased region" description="Polar residues" evidence="1">
    <location>
        <begin position="517"/>
        <end position="529"/>
    </location>
</feature>
<name>A0A8K0ST87_9HYPO</name>
<feature type="region of interest" description="Disordered" evidence="1">
    <location>
        <begin position="921"/>
        <end position="1064"/>
    </location>
</feature>
<feature type="compositionally biased region" description="Basic and acidic residues" evidence="1">
    <location>
        <begin position="639"/>
        <end position="653"/>
    </location>
</feature>
<feature type="compositionally biased region" description="Basic and acidic residues" evidence="1">
    <location>
        <begin position="1023"/>
        <end position="1035"/>
    </location>
</feature>
<feature type="compositionally biased region" description="Basic residues" evidence="1">
    <location>
        <begin position="755"/>
        <end position="766"/>
    </location>
</feature>
<keyword evidence="3" id="KW-1185">Reference proteome</keyword>
<sequence>MNTLRKVPSIEYQTGHLGTGKASGVAQAPAGYVHTRRPSNPLSTASEHANTTRVSGDVRNHVTSQLGDQNRDNGRLDTSQPENRTFRRNYKGNGRRASIPKPAYVEDTQMAGLHQQPRDGGRQIGIQSQHQAPQGFRRCANIGLNSGYQPCDCDDCGRRNRSVYVRVQKGPWNKSPAFQSELREGLGAHFGAVEEVNPVSPKGGTYIVRFRNEQSTLDALKAARDIMPTSKINVSIAPWNRTKWNSNFAEERPDALPLQLARVNDINTAIPSHQGLPPLPSAFPQSFPSVGQFLTQASAPPAPAMPPAHSFNPYAPATIPPRQQAISHAQFHYRRGPAVPLYHSNCDPRRQAATQSQYTPPTYLDAADHPAIGVNTDFHPGLQYQIGLNPLVEQEPHHFLTGRPSPHATPMETEPWSKPTNEDFPSSSKGEDTPDSEQADEEESKRVVLQIACATEETEQNDNTVLDSKAKSPSETQTPSTASIEGNHANIKEEDAKTTKLPIEGEKSSELPVQPGTPKQPSIANTETSMDGIGANDTRKHQRVPSIYSKEEVKDRKKAWARIPMPLTSQRSKESKVDTHMNLADSHAPIKPSPISAPSSDAAQEASIGPETVEKPSSHVARVDERKAVAHQSEAPSKATERDNPSQEARGKETSSAGKVPKNDVPPAQNLLSEQQVASDGRSKNDKQPARSIQLKDNSRPESPIEPVKNDKSGRGSPEQTHGSVSALDSLESSGVLVPANVGNQVPEKQQGGTIKKKSKKKKKKSQPAAGDEVGNDPEARTATPVSTIGRSKGVGVASDGLATPPVNSDQTADVDVSAHIETLRLIPGRPLPIPPIRKRASPEDVLPQPSDDYSGEGSATVRLPDYSDGKGSSLKFPKRGKKGGPSITYKRNGELAGSESLPQDLVDGSFAATLPAHIRQSVAEQDGQGTVRKSPSKRGSIKRLLETFTPPDSHKGAPSYDNSNDTKPRDKAMGNFTKYTDGARETPSAATASGYSAESQRRPKTGRSPVKTEAPSSSPSKAEQEKLSLNDHEWPSLSASHQRVPATPSPKHTWRSKSKPDVN</sequence>
<dbReference type="EMBL" id="JAGPNK010000008">
    <property type="protein sequence ID" value="KAH7316584.1"/>
    <property type="molecule type" value="Genomic_DNA"/>
</dbReference>
<proteinExistence type="predicted"/>
<evidence type="ECO:0000313" key="3">
    <source>
        <dbReference type="Proteomes" id="UP000813444"/>
    </source>
</evidence>
<dbReference type="AlphaFoldDB" id="A0A8K0ST87"/>
<feature type="compositionally biased region" description="Low complexity" evidence="1">
    <location>
        <begin position="589"/>
        <end position="603"/>
    </location>
</feature>
<feature type="compositionally biased region" description="Polar residues" evidence="1">
    <location>
        <begin position="38"/>
        <end position="54"/>
    </location>
</feature>
<feature type="compositionally biased region" description="Polar residues" evidence="1">
    <location>
        <begin position="461"/>
        <end position="484"/>
    </location>
</feature>
<evidence type="ECO:0000256" key="1">
    <source>
        <dbReference type="SAM" id="MobiDB-lite"/>
    </source>
</evidence>
<gene>
    <name evidence="2" type="ORF">B0I35DRAFT_257848</name>
</gene>
<feature type="compositionally biased region" description="Basic and acidic residues" evidence="1">
    <location>
        <begin position="612"/>
        <end position="628"/>
    </location>
</feature>
<protein>
    <recommendedName>
        <fullName evidence="4">RRM domain-containing protein</fullName>
    </recommendedName>
</protein>
<feature type="compositionally biased region" description="Polar residues" evidence="1">
    <location>
        <begin position="742"/>
        <end position="753"/>
    </location>
</feature>
<accession>A0A8K0ST87</accession>
<evidence type="ECO:0000313" key="2">
    <source>
        <dbReference type="EMBL" id="KAH7316584.1"/>
    </source>
</evidence>
<feature type="region of interest" description="Disordered" evidence="1">
    <location>
        <begin position="1"/>
        <end position="99"/>
    </location>
</feature>